<dbReference type="SMART" id="SM00343">
    <property type="entry name" value="ZnF_C2HC"/>
    <property type="match status" value="1"/>
</dbReference>
<dbReference type="Gene3D" id="4.10.1000.10">
    <property type="entry name" value="Zinc finger, CCCH-type"/>
    <property type="match status" value="1"/>
</dbReference>
<reference evidence="8" key="1">
    <citation type="submission" date="2023-10" db="EMBL/GenBank/DDBJ databases">
        <authorList>
            <person name="Chen Y."/>
            <person name="Shah S."/>
            <person name="Dougan E. K."/>
            <person name="Thang M."/>
            <person name="Chan C."/>
        </authorList>
    </citation>
    <scope>NUCLEOTIDE SEQUENCE [LARGE SCALE GENOMIC DNA]</scope>
</reference>
<accession>A0ABN9QEW7</accession>
<feature type="region of interest" description="Disordered" evidence="5">
    <location>
        <begin position="225"/>
        <end position="250"/>
    </location>
</feature>
<dbReference type="Proteomes" id="UP001189429">
    <property type="component" value="Unassembled WGS sequence"/>
</dbReference>
<feature type="region of interest" description="Disordered" evidence="5">
    <location>
        <begin position="779"/>
        <end position="878"/>
    </location>
</feature>
<organism evidence="8 9">
    <name type="scientific">Prorocentrum cordatum</name>
    <dbReference type="NCBI Taxonomy" id="2364126"/>
    <lineage>
        <taxon>Eukaryota</taxon>
        <taxon>Sar</taxon>
        <taxon>Alveolata</taxon>
        <taxon>Dinophyceae</taxon>
        <taxon>Prorocentrales</taxon>
        <taxon>Prorocentraceae</taxon>
        <taxon>Prorocentrum</taxon>
    </lineage>
</organism>
<dbReference type="InterPro" id="IPR036875">
    <property type="entry name" value="Znf_CCHC_sf"/>
</dbReference>
<feature type="compositionally biased region" description="Basic and acidic residues" evidence="5">
    <location>
        <begin position="711"/>
        <end position="720"/>
    </location>
</feature>
<evidence type="ECO:0000313" key="8">
    <source>
        <dbReference type="EMBL" id="CAK0803384.1"/>
    </source>
</evidence>
<dbReference type="InterPro" id="IPR036855">
    <property type="entry name" value="Znf_CCCH_sf"/>
</dbReference>
<feature type="compositionally biased region" description="Basic and acidic residues" evidence="5">
    <location>
        <begin position="779"/>
        <end position="788"/>
    </location>
</feature>
<feature type="domain" description="C3H1-type" evidence="6">
    <location>
        <begin position="729"/>
        <end position="756"/>
    </location>
</feature>
<feature type="compositionally biased region" description="Low complexity" evidence="5">
    <location>
        <begin position="859"/>
        <end position="876"/>
    </location>
</feature>
<dbReference type="EMBL" id="CAUYUJ010003002">
    <property type="protein sequence ID" value="CAK0803384.1"/>
    <property type="molecule type" value="Genomic_DNA"/>
</dbReference>
<feature type="compositionally biased region" description="Low complexity" evidence="5">
    <location>
        <begin position="452"/>
        <end position="482"/>
    </location>
</feature>
<keyword evidence="3 4" id="KW-0862">Zinc</keyword>
<feature type="region of interest" description="Disordered" evidence="5">
    <location>
        <begin position="155"/>
        <end position="200"/>
    </location>
</feature>
<feature type="region of interest" description="Disordered" evidence="5">
    <location>
        <begin position="452"/>
        <end position="510"/>
    </location>
</feature>
<evidence type="ECO:0000313" key="9">
    <source>
        <dbReference type="Proteomes" id="UP001189429"/>
    </source>
</evidence>
<feature type="zinc finger region" description="C3H1-type" evidence="4">
    <location>
        <begin position="729"/>
        <end position="756"/>
    </location>
</feature>
<evidence type="ECO:0000256" key="5">
    <source>
        <dbReference type="SAM" id="MobiDB-lite"/>
    </source>
</evidence>
<dbReference type="PROSITE" id="PS50158">
    <property type="entry name" value="ZF_CCHC"/>
    <property type="match status" value="1"/>
</dbReference>
<protein>
    <submittedName>
        <fullName evidence="8">Uncharacterized protein</fullName>
    </submittedName>
</protein>
<dbReference type="PROSITE" id="PS50103">
    <property type="entry name" value="ZF_C3H1"/>
    <property type="match status" value="1"/>
</dbReference>
<keyword evidence="2 4" id="KW-0863">Zinc-finger</keyword>
<keyword evidence="9" id="KW-1185">Reference proteome</keyword>
<evidence type="ECO:0000256" key="1">
    <source>
        <dbReference type="ARBA" id="ARBA00022723"/>
    </source>
</evidence>
<dbReference type="InterPro" id="IPR000571">
    <property type="entry name" value="Znf_CCCH"/>
</dbReference>
<keyword evidence="1 4" id="KW-0479">Metal-binding</keyword>
<dbReference type="SUPFAM" id="SSF90229">
    <property type="entry name" value="CCCH zinc finger"/>
    <property type="match status" value="1"/>
</dbReference>
<proteinExistence type="predicted"/>
<dbReference type="SUPFAM" id="SSF57756">
    <property type="entry name" value="Retrovirus zinc finger-like domains"/>
    <property type="match status" value="1"/>
</dbReference>
<gene>
    <name evidence="8" type="ORF">PCOR1329_LOCUS10563</name>
</gene>
<evidence type="ECO:0000259" key="7">
    <source>
        <dbReference type="PROSITE" id="PS50158"/>
    </source>
</evidence>
<evidence type="ECO:0000256" key="4">
    <source>
        <dbReference type="PROSITE-ProRule" id="PRU00723"/>
    </source>
</evidence>
<feature type="compositionally biased region" description="Basic and acidic residues" evidence="5">
    <location>
        <begin position="160"/>
        <end position="197"/>
    </location>
</feature>
<evidence type="ECO:0000256" key="2">
    <source>
        <dbReference type="ARBA" id="ARBA00022771"/>
    </source>
</evidence>
<feature type="region of interest" description="Disordered" evidence="5">
    <location>
        <begin position="904"/>
        <end position="929"/>
    </location>
</feature>
<dbReference type="Gene3D" id="4.10.60.10">
    <property type="entry name" value="Zinc finger, CCHC-type"/>
    <property type="match status" value="1"/>
</dbReference>
<comment type="caution">
    <text evidence="8">The sequence shown here is derived from an EMBL/GenBank/DDBJ whole genome shotgun (WGS) entry which is preliminary data.</text>
</comment>
<sequence length="963" mass="106003">MAEPDDLLRLARPPTFSGKEDEWTEWSSVMRSYAAVQAPEMTHLIEAAESAARPDITLDNIQQLLGAGGVAAAKKLFHILVMSTALSEWEETVRKWETISGDRFNASMKKALFIDKAPKSVKTLLRMQSSDTYEQMTMVTLHFMQSNAQYLAGVPVPPRPRRERDPNAMEVDAPTRKCKDAKGKDKLGRGKGKDDKNGNTINIKADWIKDAECFICRKKGHLAADCWHNPKGKPQDSKGKGKRGTKKGINELTSQEPWIAWKAAADAFTAASSAGAPSTSASQAPGHVAKFTYHEHEGDYETSHIFAITARSNQANYVGYNVGPWFPMSVLVDNCADEHVCGPEDFYRRGIQRSADPNLEAANGHKIRHYDERSVKLKLNDGNNIIITFQVCDVTGPILSVGKFCGDDSKRNANFNMNGGTLYHEAAGEVNVDREKNHYALQRWVEKPGVVAPLSAGGSSGSAPAGQAAPAPQGDEPAPQQGKTNRFQSKVEQEVAPVQTLPGPEEPSKEEFEMHNLLHDPPMPWCEIYIKAKGRDACHHTPHQKPMPVIQLDYAEAGSGDSAVPNFEFIVGVDMSTGAAWASAVLVTGKEDVYAKAWTMQSPPCEVILQQPQRHSHQSNGGAERMVPTIRNQMKAYKIHIETNTGMTILPDSPLLTWFPRHAAWQHTRFHKRQDSGMTAYEKISRAPYQKPIPLAGETAGPATPPQGGGRVEEAKPERKDNLERKTRFHRTKLCQYHLHGRCSKRDKCDFAHGEAELLQARRAAGSACGDTAGQRRKAADASGRCRDNVSTATTPADAALRHWPTLRRTRADAGGAATRQRQRHHLRTSGSTQAADHDRRPTTPAPTEQLWCVDGRSSRTTCSGRSSSTTYSGRSKSNDLLRSEQFNDLLRFEQFHDLLGSDLLRSTSSPLPPPRPSSPEKPRGGGAVIQEACGDARAPHGRRRIGSTVKSGVSLLRRKIRT</sequence>
<feature type="region of interest" description="Disordered" evidence="5">
    <location>
        <begin position="695"/>
        <end position="720"/>
    </location>
</feature>
<evidence type="ECO:0000259" key="6">
    <source>
        <dbReference type="PROSITE" id="PS50103"/>
    </source>
</evidence>
<dbReference type="InterPro" id="IPR001878">
    <property type="entry name" value="Znf_CCHC"/>
</dbReference>
<name>A0ABN9QEW7_9DINO</name>
<evidence type="ECO:0000256" key="3">
    <source>
        <dbReference type="ARBA" id="ARBA00022833"/>
    </source>
</evidence>
<feature type="domain" description="CCHC-type" evidence="7">
    <location>
        <begin position="213"/>
        <end position="226"/>
    </location>
</feature>